<accession>A0A074RXJ5</accession>
<dbReference type="PROSITE" id="PS50865">
    <property type="entry name" value="ZF_MYND_2"/>
    <property type="match status" value="1"/>
</dbReference>
<gene>
    <name evidence="6" type="ORF">V565_087500</name>
</gene>
<dbReference type="Gene3D" id="6.10.140.2220">
    <property type="match status" value="1"/>
</dbReference>
<keyword evidence="3" id="KW-0862">Zinc</keyword>
<dbReference type="AlphaFoldDB" id="A0A074RXJ5"/>
<evidence type="ECO:0000256" key="3">
    <source>
        <dbReference type="ARBA" id="ARBA00022833"/>
    </source>
</evidence>
<keyword evidence="7" id="KW-1185">Reference proteome</keyword>
<dbReference type="HOGENOM" id="CLU_473390_0_0_1"/>
<dbReference type="Proteomes" id="UP000027456">
    <property type="component" value="Unassembled WGS sequence"/>
</dbReference>
<dbReference type="SUPFAM" id="SSF144232">
    <property type="entry name" value="HIT/MYND zinc finger-like"/>
    <property type="match status" value="1"/>
</dbReference>
<feature type="domain" description="MYND-type" evidence="5">
    <location>
        <begin position="525"/>
        <end position="573"/>
    </location>
</feature>
<evidence type="ECO:0000259" key="5">
    <source>
        <dbReference type="PROSITE" id="PS50865"/>
    </source>
</evidence>
<reference evidence="6 7" key="1">
    <citation type="submission" date="2013-12" db="EMBL/GenBank/DDBJ databases">
        <authorList>
            <person name="Cubeta M."/>
            <person name="Pakala S."/>
            <person name="Fedorova N."/>
            <person name="Thomas E."/>
            <person name="Dean R."/>
            <person name="Jabaji S."/>
            <person name="Neate S."/>
            <person name="Toda T."/>
            <person name="Tavantzis S."/>
            <person name="Vilgalys R."/>
            <person name="Bharathan N."/>
            <person name="Pakala S."/>
            <person name="Losada L.S."/>
            <person name="Zafar N."/>
            <person name="Nierman W."/>
        </authorList>
    </citation>
    <scope>NUCLEOTIDE SEQUENCE [LARGE SCALE GENOMIC DNA]</scope>
    <source>
        <strain evidence="6 7">123E</strain>
    </source>
</reference>
<evidence type="ECO:0000256" key="4">
    <source>
        <dbReference type="PROSITE-ProRule" id="PRU00134"/>
    </source>
</evidence>
<dbReference type="Pfam" id="PF01753">
    <property type="entry name" value="zf-MYND"/>
    <property type="match status" value="1"/>
</dbReference>
<proteinExistence type="predicted"/>
<sequence>MLSDFEPDKRYGPLLDDLINLQKHSWPQVPNPSRNEIRQAIYSLSDPESVTYMTFATILAMERTPACNHLALLASDACIFPACIKLLRKYCHVERKGLFDHAYGLLCFQTIVLSTQVAILLQTEQLDSVLTTMANQPPDSSVFPLLCGRILQAEMNARFGPRRRGTTWLLGWYDDELVGRQWKSCLKQTGGFTIHDAKFLVEQTWSARADFLTVATVAEKRYYGWGSFLHLVCTILSYNYGIESNRMGEAPVPQTFDQRQCWIHFVDIGIRYALFSSEAEDALMPAFLENTPNYSKPWKVAGTRSTLGALDSNRITQAFLTKLQARPKLHVLFSSMLFSYTCENLERTGAGNTLSQVFHSILERSWTEVIRVQELNSEQLGDLLGHILYLLLTIMSLLTSNRGQAQYMAEVISDDTFVEFLGRFIFSPLLVSEGALHAYITTPEQSSLAKQLIVLGASLKTFYLHNLGPGYFFAWYKITQHLDSCSLVLNMLQPFRQSHTYIHNWRKCWSTFGSSLTLEERFYPTVECGYPRCAAPNSALLWECSACGSKWYCSQRCQKSDWIGQPNPHMRRCKSL</sequence>
<dbReference type="OrthoDB" id="3262441at2759"/>
<organism evidence="6 7">
    <name type="scientific">Rhizoctonia solani 123E</name>
    <dbReference type="NCBI Taxonomy" id="1423351"/>
    <lineage>
        <taxon>Eukaryota</taxon>
        <taxon>Fungi</taxon>
        <taxon>Dikarya</taxon>
        <taxon>Basidiomycota</taxon>
        <taxon>Agaricomycotina</taxon>
        <taxon>Agaricomycetes</taxon>
        <taxon>Cantharellales</taxon>
        <taxon>Ceratobasidiaceae</taxon>
        <taxon>Rhizoctonia</taxon>
    </lineage>
</organism>
<dbReference type="InterPro" id="IPR002893">
    <property type="entry name" value="Znf_MYND"/>
</dbReference>
<keyword evidence="2 4" id="KW-0863">Zinc-finger</keyword>
<evidence type="ECO:0000313" key="6">
    <source>
        <dbReference type="EMBL" id="KEP50055.1"/>
    </source>
</evidence>
<evidence type="ECO:0000256" key="1">
    <source>
        <dbReference type="ARBA" id="ARBA00022723"/>
    </source>
</evidence>
<name>A0A074RXJ5_9AGAM</name>
<keyword evidence="1" id="KW-0479">Metal-binding</keyword>
<evidence type="ECO:0000256" key="2">
    <source>
        <dbReference type="ARBA" id="ARBA00022771"/>
    </source>
</evidence>
<comment type="caution">
    <text evidence="6">The sequence shown here is derived from an EMBL/GenBank/DDBJ whole genome shotgun (WGS) entry which is preliminary data.</text>
</comment>
<dbReference type="GO" id="GO:0008270">
    <property type="term" value="F:zinc ion binding"/>
    <property type="evidence" value="ECO:0007669"/>
    <property type="project" value="UniProtKB-KW"/>
</dbReference>
<evidence type="ECO:0000313" key="7">
    <source>
        <dbReference type="Proteomes" id="UP000027456"/>
    </source>
</evidence>
<protein>
    <submittedName>
        <fullName evidence="6">MYND finger protein</fullName>
    </submittedName>
</protein>
<dbReference type="EMBL" id="AZST01000291">
    <property type="protein sequence ID" value="KEP50055.1"/>
    <property type="molecule type" value="Genomic_DNA"/>
</dbReference>